<dbReference type="PANTHER" id="PTHR31170:SF25">
    <property type="entry name" value="BNAA09G04570D PROTEIN"/>
    <property type="match status" value="1"/>
</dbReference>
<keyword evidence="1" id="KW-0812">Transmembrane</keyword>
<proteinExistence type="predicted"/>
<evidence type="ECO:0000313" key="2">
    <source>
        <dbReference type="EMBL" id="KVH42632.1"/>
    </source>
</evidence>
<evidence type="ECO:0000256" key="1">
    <source>
        <dbReference type="SAM" id="Phobius"/>
    </source>
</evidence>
<accession>A0A103UVY3</accession>
<reference evidence="2 3" key="1">
    <citation type="journal article" date="2016" name="Sci. Rep.">
        <title>The genome sequence of the outbreeding globe artichoke constructed de novo incorporating a phase-aware low-pass sequencing strategy of F1 progeny.</title>
        <authorList>
            <person name="Scaglione D."/>
            <person name="Reyes-Chin-Wo S."/>
            <person name="Acquadro A."/>
            <person name="Froenicke L."/>
            <person name="Portis E."/>
            <person name="Beitel C."/>
            <person name="Tirone M."/>
            <person name="Mauro R."/>
            <person name="Lo Monaco A."/>
            <person name="Mauromicale G."/>
            <person name="Faccioli P."/>
            <person name="Cattivelli L."/>
            <person name="Rieseberg L."/>
            <person name="Michelmore R."/>
            <person name="Lanteri S."/>
        </authorList>
    </citation>
    <scope>NUCLEOTIDE SEQUENCE [LARGE SCALE GENOMIC DNA]</scope>
    <source>
        <strain evidence="2">2C</strain>
    </source>
</reference>
<organism evidence="2 3">
    <name type="scientific">Cynara cardunculus var. scolymus</name>
    <name type="common">Globe artichoke</name>
    <name type="synonym">Cynara scolymus</name>
    <dbReference type="NCBI Taxonomy" id="59895"/>
    <lineage>
        <taxon>Eukaryota</taxon>
        <taxon>Viridiplantae</taxon>
        <taxon>Streptophyta</taxon>
        <taxon>Embryophyta</taxon>
        <taxon>Tracheophyta</taxon>
        <taxon>Spermatophyta</taxon>
        <taxon>Magnoliopsida</taxon>
        <taxon>eudicotyledons</taxon>
        <taxon>Gunneridae</taxon>
        <taxon>Pentapetalae</taxon>
        <taxon>asterids</taxon>
        <taxon>campanulids</taxon>
        <taxon>Asterales</taxon>
        <taxon>Asteraceae</taxon>
        <taxon>Carduoideae</taxon>
        <taxon>Cardueae</taxon>
        <taxon>Carduinae</taxon>
        <taxon>Cynara</taxon>
    </lineage>
</organism>
<dbReference type="Pfam" id="PF03140">
    <property type="entry name" value="DUF247"/>
    <property type="match status" value="1"/>
</dbReference>
<keyword evidence="3" id="KW-1185">Reference proteome</keyword>
<keyword evidence="1" id="KW-1133">Transmembrane helix</keyword>
<gene>
    <name evidence="2" type="ORF">Ccrd_025754</name>
</gene>
<dbReference type="InterPro" id="IPR004158">
    <property type="entry name" value="DUF247_pln"/>
</dbReference>
<dbReference type="AlphaFoldDB" id="A0A103UVY3"/>
<feature type="transmembrane region" description="Helical" evidence="1">
    <location>
        <begin position="79"/>
        <end position="96"/>
    </location>
</feature>
<protein>
    <submittedName>
        <fullName evidence="2">Uncharacterized protein</fullName>
    </submittedName>
</protein>
<dbReference type="Gramene" id="KVH42632">
    <property type="protein sequence ID" value="KVH42632"/>
    <property type="gene ID" value="Ccrd_025754"/>
</dbReference>
<dbReference type="PANTHER" id="PTHR31170">
    <property type="entry name" value="BNAC04G53230D PROTEIN"/>
    <property type="match status" value="1"/>
</dbReference>
<dbReference type="EMBL" id="LEKV01006851">
    <property type="protein sequence ID" value="KVH42632.1"/>
    <property type="molecule type" value="Genomic_DNA"/>
</dbReference>
<evidence type="ECO:0000313" key="3">
    <source>
        <dbReference type="Proteomes" id="UP000243975"/>
    </source>
</evidence>
<dbReference type="Proteomes" id="UP000243975">
    <property type="component" value="Unassembled WGS sequence"/>
</dbReference>
<name>A0A103UVY3_CYNCS</name>
<feature type="non-terminal residue" evidence="2">
    <location>
        <position position="136"/>
    </location>
</feature>
<keyword evidence="1" id="KW-0472">Membrane</keyword>
<sequence length="136" mass="15826">MDMLVDTQDDIVKMVDSEVLINHLGTNQDAANMISSICENVILRDFYYNQQWNQLYSYYNGYWPKNIARLRRTYFSSPWNFIALVAGIILFGLTAVQTDSLLTAFQRLAFRGFLFLTTFPKFLLPPAFRGYSTILR</sequence>
<feature type="transmembrane region" description="Helical" evidence="1">
    <location>
        <begin position="108"/>
        <end position="128"/>
    </location>
</feature>
<dbReference type="STRING" id="59895.A0A103UVY3"/>
<comment type="caution">
    <text evidence="2">The sequence shown here is derived from an EMBL/GenBank/DDBJ whole genome shotgun (WGS) entry which is preliminary data.</text>
</comment>